<keyword evidence="3" id="KW-1185">Reference proteome</keyword>
<dbReference type="Pfam" id="PF00583">
    <property type="entry name" value="Acetyltransf_1"/>
    <property type="match status" value="1"/>
</dbReference>
<dbReference type="EMBL" id="BAABBX010000016">
    <property type="protein sequence ID" value="GAA4193637.1"/>
    <property type="molecule type" value="Genomic_DNA"/>
</dbReference>
<proteinExistence type="predicted"/>
<protein>
    <recommendedName>
        <fullName evidence="1">N-acetyltransferase domain-containing protein</fullName>
    </recommendedName>
</protein>
<dbReference type="RefSeq" id="WP_344777898.1">
    <property type="nucleotide sequence ID" value="NZ_BAABBX010000016.1"/>
</dbReference>
<dbReference type="Proteomes" id="UP001500213">
    <property type="component" value="Unassembled WGS sequence"/>
</dbReference>
<dbReference type="Gene3D" id="3.40.630.30">
    <property type="match status" value="1"/>
</dbReference>
<dbReference type="InterPro" id="IPR000182">
    <property type="entry name" value="GNAT_dom"/>
</dbReference>
<evidence type="ECO:0000313" key="3">
    <source>
        <dbReference type="Proteomes" id="UP001500213"/>
    </source>
</evidence>
<accession>A0ABP8AYG9</accession>
<reference evidence="3" key="1">
    <citation type="journal article" date="2019" name="Int. J. Syst. Evol. Microbiol.">
        <title>The Global Catalogue of Microorganisms (GCM) 10K type strain sequencing project: providing services to taxonomists for standard genome sequencing and annotation.</title>
        <authorList>
            <consortium name="The Broad Institute Genomics Platform"/>
            <consortium name="The Broad Institute Genome Sequencing Center for Infectious Disease"/>
            <person name="Wu L."/>
            <person name="Ma J."/>
        </authorList>
    </citation>
    <scope>NUCLEOTIDE SEQUENCE [LARGE SCALE GENOMIC DNA]</scope>
    <source>
        <strain evidence="3">JCM 17593</strain>
    </source>
</reference>
<dbReference type="InterPro" id="IPR016181">
    <property type="entry name" value="Acyl_CoA_acyltransferase"/>
</dbReference>
<evidence type="ECO:0000259" key="1">
    <source>
        <dbReference type="PROSITE" id="PS51186"/>
    </source>
</evidence>
<feature type="domain" description="N-acetyltransferase" evidence="1">
    <location>
        <begin position="55"/>
        <end position="196"/>
    </location>
</feature>
<dbReference type="PROSITE" id="PS51186">
    <property type="entry name" value="GNAT"/>
    <property type="match status" value="1"/>
</dbReference>
<comment type="caution">
    <text evidence="2">The sequence shown here is derived from an EMBL/GenBank/DDBJ whole genome shotgun (WGS) entry which is preliminary data.</text>
</comment>
<gene>
    <name evidence="2" type="ORF">GCM10022288_27730</name>
</gene>
<organism evidence="2 3">
    <name type="scientific">Gryllotalpicola kribbensis</name>
    <dbReference type="NCBI Taxonomy" id="993084"/>
    <lineage>
        <taxon>Bacteria</taxon>
        <taxon>Bacillati</taxon>
        <taxon>Actinomycetota</taxon>
        <taxon>Actinomycetes</taxon>
        <taxon>Micrococcales</taxon>
        <taxon>Microbacteriaceae</taxon>
        <taxon>Gryllotalpicola</taxon>
    </lineage>
</organism>
<name>A0ABP8AYG9_9MICO</name>
<dbReference type="SUPFAM" id="SSF55729">
    <property type="entry name" value="Acyl-CoA N-acyltransferases (Nat)"/>
    <property type="match status" value="1"/>
</dbReference>
<evidence type="ECO:0000313" key="2">
    <source>
        <dbReference type="EMBL" id="GAA4193637.1"/>
    </source>
</evidence>
<sequence length="196" mass="20876">MSVDVRVMRADDPQRAHLEADGWVAIARSWGAALDLGRADPEELSGLAARADALGSVRELGQEDVDAVLELDVATTGDYPGSIATQHEVLERSRATPSATRAAWGFHTPDRTLAAVTFVDIDGDRVEIDFTVVARAWRGKGVGTGLKASAVLALLHRGVRAIRTGGSADNPAIIAANKRLGFTIDEEWVTLQRAAL</sequence>